<name>A0A323TH76_9BACI</name>
<dbReference type="EMBL" id="PDOD01000001">
    <property type="protein sequence ID" value="PYZ94178.1"/>
    <property type="molecule type" value="Genomic_DNA"/>
</dbReference>
<evidence type="ECO:0000313" key="1">
    <source>
        <dbReference type="EMBL" id="PYZ94178.1"/>
    </source>
</evidence>
<dbReference type="Pfam" id="PF10750">
    <property type="entry name" value="DUF2536"/>
    <property type="match status" value="1"/>
</dbReference>
<gene>
    <name evidence="1" type="ORF">CR194_01170</name>
</gene>
<dbReference type="AlphaFoldDB" id="A0A323TH76"/>
<evidence type="ECO:0008006" key="3">
    <source>
        <dbReference type="Google" id="ProtNLM"/>
    </source>
</evidence>
<protein>
    <recommendedName>
        <fullName evidence="3">DUF2536 domain-containing protein</fullName>
    </recommendedName>
</protein>
<reference evidence="1 2" key="1">
    <citation type="submission" date="2017-10" db="EMBL/GenBank/DDBJ databases">
        <title>Bacillus sp. nov., a halophilic bacterium isolated from a Keqin Lake.</title>
        <authorList>
            <person name="Wang H."/>
        </authorList>
    </citation>
    <scope>NUCLEOTIDE SEQUENCE [LARGE SCALE GENOMIC DNA]</scope>
    <source>
        <strain evidence="1 2">KQ-12</strain>
    </source>
</reference>
<dbReference type="OrthoDB" id="2454327at2"/>
<dbReference type="Proteomes" id="UP000248214">
    <property type="component" value="Unassembled WGS sequence"/>
</dbReference>
<accession>A0A323TH76</accession>
<dbReference type="InterPro" id="IPR019686">
    <property type="entry name" value="DUF2536"/>
</dbReference>
<comment type="caution">
    <text evidence="1">The sequence shown here is derived from an EMBL/GenBank/DDBJ whole genome shotgun (WGS) entry which is preliminary data.</text>
</comment>
<proteinExistence type="predicted"/>
<organism evidence="1 2">
    <name type="scientific">Salipaludibacillus keqinensis</name>
    <dbReference type="NCBI Taxonomy" id="2045207"/>
    <lineage>
        <taxon>Bacteria</taxon>
        <taxon>Bacillati</taxon>
        <taxon>Bacillota</taxon>
        <taxon>Bacilli</taxon>
        <taxon>Bacillales</taxon>
        <taxon>Bacillaceae</taxon>
    </lineage>
</organism>
<evidence type="ECO:0000313" key="2">
    <source>
        <dbReference type="Proteomes" id="UP000248214"/>
    </source>
</evidence>
<sequence>MIIQPDKLKDKVEMFEASSLAELEERISRKIEDNQAILLEVYHVSHQLTIDQNTGRKYYTAVVHFKKM</sequence>
<keyword evidence="2" id="KW-1185">Reference proteome</keyword>